<keyword evidence="1" id="KW-0812">Transmembrane</keyword>
<accession>A0A565BNY5</accession>
<protein>
    <submittedName>
        <fullName evidence="2">Uncharacterized protein</fullName>
    </submittedName>
</protein>
<keyword evidence="3" id="KW-1185">Reference proteome</keyword>
<comment type="caution">
    <text evidence="2">The sequence shown here is derived from an EMBL/GenBank/DDBJ whole genome shotgun (WGS) entry which is preliminary data.</text>
</comment>
<evidence type="ECO:0000313" key="2">
    <source>
        <dbReference type="EMBL" id="VVB02584.1"/>
    </source>
</evidence>
<evidence type="ECO:0000313" key="3">
    <source>
        <dbReference type="Proteomes" id="UP000489600"/>
    </source>
</evidence>
<sequence length="108" mass="11687">MIVSSLHLAVSKNYGAFLRLADSDDSCVFSCFVVLESFCSVDSGSLFISPYALTTLSGYFISLSALTILTATTFLISCYASPRCHPILSFLAVASPRRLRNTTSQEIS</sequence>
<reference evidence="2" key="1">
    <citation type="submission" date="2019-07" db="EMBL/GenBank/DDBJ databases">
        <authorList>
            <person name="Dittberner H."/>
        </authorList>
    </citation>
    <scope>NUCLEOTIDE SEQUENCE [LARGE SCALE GENOMIC DNA]</scope>
</reference>
<organism evidence="2 3">
    <name type="scientific">Arabis nemorensis</name>
    <dbReference type="NCBI Taxonomy" id="586526"/>
    <lineage>
        <taxon>Eukaryota</taxon>
        <taxon>Viridiplantae</taxon>
        <taxon>Streptophyta</taxon>
        <taxon>Embryophyta</taxon>
        <taxon>Tracheophyta</taxon>
        <taxon>Spermatophyta</taxon>
        <taxon>Magnoliopsida</taxon>
        <taxon>eudicotyledons</taxon>
        <taxon>Gunneridae</taxon>
        <taxon>Pentapetalae</taxon>
        <taxon>rosids</taxon>
        <taxon>malvids</taxon>
        <taxon>Brassicales</taxon>
        <taxon>Brassicaceae</taxon>
        <taxon>Arabideae</taxon>
        <taxon>Arabis</taxon>
    </lineage>
</organism>
<dbReference type="Proteomes" id="UP000489600">
    <property type="component" value="Unassembled WGS sequence"/>
</dbReference>
<keyword evidence="1" id="KW-1133">Transmembrane helix</keyword>
<evidence type="ECO:0000256" key="1">
    <source>
        <dbReference type="SAM" id="Phobius"/>
    </source>
</evidence>
<dbReference type="EMBL" id="CABITT030000004">
    <property type="protein sequence ID" value="VVB02584.1"/>
    <property type="molecule type" value="Genomic_DNA"/>
</dbReference>
<proteinExistence type="predicted"/>
<gene>
    <name evidence="2" type="ORF">ANE_LOCUS13028</name>
</gene>
<name>A0A565BNY5_9BRAS</name>
<feature type="transmembrane region" description="Helical" evidence="1">
    <location>
        <begin position="59"/>
        <end position="80"/>
    </location>
</feature>
<keyword evidence="1" id="KW-0472">Membrane</keyword>
<dbReference type="AlphaFoldDB" id="A0A565BNY5"/>